<protein>
    <submittedName>
        <fullName evidence="1">Uncharacterized protein</fullName>
    </submittedName>
</protein>
<gene>
    <name evidence="1" type="ORF">SAMN04487910_3322</name>
</gene>
<evidence type="ECO:0000313" key="2">
    <source>
        <dbReference type="Proteomes" id="UP000198521"/>
    </source>
</evidence>
<dbReference type="EMBL" id="FOAB01000006">
    <property type="protein sequence ID" value="SEL80959.1"/>
    <property type="molecule type" value="Genomic_DNA"/>
</dbReference>
<keyword evidence="2" id="KW-1185">Reference proteome</keyword>
<dbReference type="OrthoDB" id="1122172at2"/>
<name>A0A1H7T8X5_AQUAM</name>
<evidence type="ECO:0000313" key="1">
    <source>
        <dbReference type="EMBL" id="SEL80959.1"/>
    </source>
</evidence>
<reference evidence="1 2" key="1">
    <citation type="submission" date="2016-10" db="EMBL/GenBank/DDBJ databases">
        <authorList>
            <person name="de Groot N.N."/>
        </authorList>
    </citation>
    <scope>NUCLEOTIDE SEQUENCE [LARGE SCALE GENOMIC DNA]</scope>
    <source>
        <strain evidence="1 2">DSM 25232</strain>
    </source>
</reference>
<organism evidence="1 2">
    <name type="scientific">Aquimarina amphilecti</name>
    <dbReference type="NCBI Taxonomy" id="1038014"/>
    <lineage>
        <taxon>Bacteria</taxon>
        <taxon>Pseudomonadati</taxon>
        <taxon>Bacteroidota</taxon>
        <taxon>Flavobacteriia</taxon>
        <taxon>Flavobacteriales</taxon>
        <taxon>Flavobacteriaceae</taxon>
        <taxon>Aquimarina</taxon>
    </lineage>
</organism>
<accession>A0A1H7T8X5</accession>
<proteinExistence type="predicted"/>
<dbReference type="Proteomes" id="UP000198521">
    <property type="component" value="Unassembled WGS sequence"/>
</dbReference>
<dbReference type="STRING" id="1038014.SAMN04487910_3322"/>
<dbReference type="AlphaFoldDB" id="A0A1H7T8X5"/>
<sequence length="96" mass="10682">MKRVIVNYKKLNKDILNLLVGKFPDGYSDNDIISFKNHQNDTIEAVEVKTNDTTYLVKISERLAGVIQNYGDTTLDTDISGAATKEQIGGEVSFDI</sequence>
<dbReference type="RefSeq" id="WP_091410540.1">
    <property type="nucleotide sequence ID" value="NZ_FOAB01000006.1"/>
</dbReference>